<name>A0ABV6T5W1_9RHOB</name>
<keyword evidence="2" id="KW-0012">Acyltransferase</keyword>
<reference evidence="2 3" key="1">
    <citation type="submission" date="2024-09" db="EMBL/GenBank/DDBJ databases">
        <authorList>
            <person name="Sun Q."/>
            <person name="Mori K."/>
        </authorList>
    </citation>
    <scope>NUCLEOTIDE SEQUENCE [LARGE SCALE GENOMIC DNA]</scope>
    <source>
        <strain evidence="2 3">KCTC 42086</strain>
    </source>
</reference>
<gene>
    <name evidence="2" type="ORF">ACFHYO_10950</name>
</gene>
<organism evidence="2 3">
    <name type="scientific">Paracoccus panacisoli</name>
    <dbReference type="NCBI Taxonomy" id="1510163"/>
    <lineage>
        <taxon>Bacteria</taxon>
        <taxon>Pseudomonadati</taxon>
        <taxon>Pseudomonadota</taxon>
        <taxon>Alphaproteobacteria</taxon>
        <taxon>Rhodobacterales</taxon>
        <taxon>Paracoccaceae</taxon>
        <taxon>Paracoccus</taxon>
    </lineage>
</organism>
<keyword evidence="2" id="KW-0808">Transferase</keyword>
<keyword evidence="3" id="KW-1185">Reference proteome</keyword>
<sequence>MRIFDSNVPRYFAADERAEFADFLAGLCRGNGRYLVMTDNDRIVACGGLEFTTPKRAALTWGMVEADWHGRGLGWRLTAARLDLARATPGLSDVTLATSQHTAGFYARFGFVTTRVERDGFGPGLDRCDMRLDLR</sequence>
<dbReference type="PROSITE" id="PS51186">
    <property type="entry name" value="GNAT"/>
    <property type="match status" value="1"/>
</dbReference>
<dbReference type="CDD" id="cd04301">
    <property type="entry name" value="NAT_SF"/>
    <property type="match status" value="1"/>
</dbReference>
<protein>
    <submittedName>
        <fullName evidence="2">GNAT family N-acetyltransferase</fullName>
        <ecNumber evidence="2">2.3.-.-</ecNumber>
    </submittedName>
</protein>
<dbReference type="Gene3D" id="3.40.630.30">
    <property type="match status" value="1"/>
</dbReference>
<dbReference type="EC" id="2.3.-.-" evidence="2"/>
<dbReference type="InterPro" id="IPR000182">
    <property type="entry name" value="GNAT_dom"/>
</dbReference>
<dbReference type="Proteomes" id="UP001589920">
    <property type="component" value="Unassembled WGS sequence"/>
</dbReference>
<evidence type="ECO:0000313" key="2">
    <source>
        <dbReference type="EMBL" id="MFC0812626.1"/>
    </source>
</evidence>
<dbReference type="SUPFAM" id="SSF55729">
    <property type="entry name" value="Acyl-CoA N-acyltransferases (Nat)"/>
    <property type="match status" value="1"/>
</dbReference>
<dbReference type="Pfam" id="PF00583">
    <property type="entry name" value="Acetyltransf_1"/>
    <property type="match status" value="1"/>
</dbReference>
<evidence type="ECO:0000259" key="1">
    <source>
        <dbReference type="PROSITE" id="PS51186"/>
    </source>
</evidence>
<dbReference type="RefSeq" id="WP_394320405.1">
    <property type="nucleotide sequence ID" value="NZ_JBHMQU010000047.1"/>
</dbReference>
<feature type="domain" description="N-acetyltransferase" evidence="1">
    <location>
        <begin position="1"/>
        <end position="135"/>
    </location>
</feature>
<dbReference type="GO" id="GO:0016746">
    <property type="term" value="F:acyltransferase activity"/>
    <property type="evidence" value="ECO:0007669"/>
    <property type="project" value="UniProtKB-KW"/>
</dbReference>
<accession>A0ABV6T5W1</accession>
<dbReference type="InterPro" id="IPR016181">
    <property type="entry name" value="Acyl_CoA_acyltransferase"/>
</dbReference>
<proteinExistence type="predicted"/>
<comment type="caution">
    <text evidence="2">The sequence shown here is derived from an EMBL/GenBank/DDBJ whole genome shotgun (WGS) entry which is preliminary data.</text>
</comment>
<dbReference type="EMBL" id="JBHMQU010000047">
    <property type="protein sequence ID" value="MFC0812626.1"/>
    <property type="molecule type" value="Genomic_DNA"/>
</dbReference>
<evidence type="ECO:0000313" key="3">
    <source>
        <dbReference type="Proteomes" id="UP001589920"/>
    </source>
</evidence>